<dbReference type="AlphaFoldDB" id="A0A932CM60"/>
<dbReference type="InterPro" id="IPR029063">
    <property type="entry name" value="SAM-dependent_MTases_sf"/>
</dbReference>
<dbReference type="EMBL" id="JACPRF010000074">
    <property type="protein sequence ID" value="MBI2875732.1"/>
    <property type="molecule type" value="Genomic_DNA"/>
</dbReference>
<organism evidence="1 2">
    <name type="scientific">Tectimicrobiota bacterium</name>
    <dbReference type="NCBI Taxonomy" id="2528274"/>
    <lineage>
        <taxon>Bacteria</taxon>
        <taxon>Pseudomonadati</taxon>
        <taxon>Nitrospinota/Tectimicrobiota group</taxon>
        <taxon>Candidatus Tectimicrobiota</taxon>
    </lineage>
</organism>
<proteinExistence type="predicted"/>
<sequence length="85" mass="9542">MHDGLKDRKPFTLFRHMAGRVLFVAVGTGMDIRHFPPDREIIAIDISERMLERASARRKGYRGALLTPLPDGEFDGGDTRLASFA</sequence>
<dbReference type="Gene3D" id="3.40.50.150">
    <property type="entry name" value="Vaccinia Virus protein VP39"/>
    <property type="match status" value="1"/>
</dbReference>
<dbReference type="SUPFAM" id="SSF53335">
    <property type="entry name" value="S-adenosyl-L-methionine-dependent methyltransferases"/>
    <property type="match status" value="1"/>
</dbReference>
<evidence type="ECO:0008006" key="3">
    <source>
        <dbReference type="Google" id="ProtNLM"/>
    </source>
</evidence>
<gene>
    <name evidence="1" type="ORF">HYY20_02495</name>
</gene>
<reference evidence="1" key="1">
    <citation type="submission" date="2020-07" db="EMBL/GenBank/DDBJ databases">
        <title>Huge and variable diversity of episymbiotic CPR bacteria and DPANN archaea in groundwater ecosystems.</title>
        <authorList>
            <person name="He C.Y."/>
            <person name="Keren R."/>
            <person name="Whittaker M."/>
            <person name="Farag I.F."/>
            <person name="Doudna J."/>
            <person name="Cate J.H.D."/>
            <person name="Banfield J.F."/>
        </authorList>
    </citation>
    <scope>NUCLEOTIDE SEQUENCE</scope>
    <source>
        <strain evidence="1">NC_groundwater_672_Ag_B-0.1um_62_36</strain>
    </source>
</reference>
<evidence type="ECO:0000313" key="2">
    <source>
        <dbReference type="Proteomes" id="UP000769766"/>
    </source>
</evidence>
<accession>A0A932CM60</accession>
<name>A0A932CM60_UNCTE</name>
<protein>
    <recommendedName>
        <fullName evidence="3">Methyltransferase domain-containing protein</fullName>
    </recommendedName>
</protein>
<dbReference type="Proteomes" id="UP000769766">
    <property type="component" value="Unassembled WGS sequence"/>
</dbReference>
<comment type="caution">
    <text evidence="1">The sequence shown here is derived from an EMBL/GenBank/DDBJ whole genome shotgun (WGS) entry which is preliminary data.</text>
</comment>
<evidence type="ECO:0000313" key="1">
    <source>
        <dbReference type="EMBL" id="MBI2875732.1"/>
    </source>
</evidence>